<evidence type="ECO:0000313" key="6">
    <source>
        <dbReference type="EMBL" id="MBC3887911.1"/>
    </source>
</evidence>
<keyword evidence="3 5" id="KW-1133">Transmembrane helix</keyword>
<name>A0A923HT89_9FIRM</name>
<dbReference type="AlphaFoldDB" id="A0A923HT89"/>
<dbReference type="OrthoDB" id="2039442at2"/>
<comment type="subcellular location">
    <subcellularLocation>
        <location evidence="1">Membrane</location>
        <topology evidence="1">Multi-pass membrane protein</topology>
    </subcellularLocation>
</comment>
<evidence type="ECO:0000256" key="2">
    <source>
        <dbReference type="ARBA" id="ARBA00022692"/>
    </source>
</evidence>
<feature type="transmembrane region" description="Helical" evidence="5">
    <location>
        <begin position="273"/>
        <end position="293"/>
    </location>
</feature>
<evidence type="ECO:0000256" key="5">
    <source>
        <dbReference type="SAM" id="Phobius"/>
    </source>
</evidence>
<feature type="transmembrane region" description="Helical" evidence="5">
    <location>
        <begin position="130"/>
        <end position="152"/>
    </location>
</feature>
<gene>
    <name evidence="6" type="ORF">GH810_06265</name>
</gene>
<feature type="transmembrane region" description="Helical" evidence="5">
    <location>
        <begin position="231"/>
        <end position="253"/>
    </location>
</feature>
<reference evidence="6" key="1">
    <citation type="submission" date="2019-10" db="EMBL/GenBank/DDBJ databases">
        <authorList>
            <person name="Ross D.E."/>
            <person name="Gulliver D."/>
        </authorList>
    </citation>
    <scope>NUCLEOTIDE SEQUENCE</scope>
    <source>
        <strain evidence="6">DER-2019</strain>
    </source>
</reference>
<organism evidence="6 7">
    <name type="scientific">Acetobacterium paludosum</name>
    <dbReference type="NCBI Taxonomy" id="52693"/>
    <lineage>
        <taxon>Bacteria</taxon>
        <taxon>Bacillati</taxon>
        <taxon>Bacillota</taxon>
        <taxon>Clostridia</taxon>
        <taxon>Eubacteriales</taxon>
        <taxon>Eubacteriaceae</taxon>
        <taxon>Acetobacterium</taxon>
    </lineage>
</organism>
<dbReference type="GO" id="GO:0005886">
    <property type="term" value="C:plasma membrane"/>
    <property type="evidence" value="ECO:0007669"/>
    <property type="project" value="UniProtKB-ARBA"/>
</dbReference>
<keyword evidence="2 5" id="KW-0812">Transmembrane</keyword>
<evidence type="ECO:0000256" key="4">
    <source>
        <dbReference type="ARBA" id="ARBA00023136"/>
    </source>
</evidence>
<dbReference type="Pfam" id="PF02361">
    <property type="entry name" value="CbiQ"/>
    <property type="match status" value="1"/>
</dbReference>
<dbReference type="EMBL" id="WJBD01000005">
    <property type="protein sequence ID" value="MBC3887911.1"/>
    <property type="molecule type" value="Genomic_DNA"/>
</dbReference>
<reference evidence="6" key="2">
    <citation type="submission" date="2020-10" db="EMBL/GenBank/DDBJ databases">
        <title>Comparative genomics of the Acetobacterium genus.</title>
        <authorList>
            <person name="Marshall C."/>
            <person name="May H."/>
            <person name="Norman S."/>
        </authorList>
    </citation>
    <scope>NUCLEOTIDE SEQUENCE</scope>
    <source>
        <strain evidence="6">DER-2019</strain>
    </source>
</reference>
<protein>
    <submittedName>
        <fullName evidence="6">Energy-coupling factor transporter transmembrane protein EcfT</fullName>
    </submittedName>
</protein>
<evidence type="ECO:0000256" key="3">
    <source>
        <dbReference type="ARBA" id="ARBA00022989"/>
    </source>
</evidence>
<comment type="caution">
    <text evidence="6">The sequence shown here is derived from an EMBL/GenBank/DDBJ whole genome shotgun (WGS) entry which is preliminary data.</text>
</comment>
<feature type="transmembrane region" description="Helical" evidence="5">
    <location>
        <begin position="12"/>
        <end position="31"/>
    </location>
</feature>
<accession>A0A923HT89</accession>
<keyword evidence="4 5" id="KW-0472">Membrane</keyword>
<sequence length="334" mass="37659">MEGLMEDTFSTYHPIISFSYFCVVLIISMFFIHPVVLGISLFSAITYSVLLLGWKKSLKFNFLFMLPMLIIVALINPMFNHAGVTILFYLNNGNPVTLESIIYGIVLAVMLVIVIIWFSCYNKIMTSDKFIYLFGRIIPALSLIFSMVLRFVPKFKAQLKVISNGQKCIGRDVSNGNIIARARHGVTILSIMITWALENAIETADSMKARGYGLKGRTAFSLYRFDKRDGILLIIMALLVVVFWGGALSGNIFAQYNPIIIVNGVAPLTIGSLITYTSLLLFCLIPIFVDAFYELKWLEMRRSFPLKGAVAVENFMLGEYKEKLKEDLVINKNC</sequence>
<evidence type="ECO:0000256" key="1">
    <source>
        <dbReference type="ARBA" id="ARBA00004141"/>
    </source>
</evidence>
<keyword evidence="7" id="KW-1185">Reference proteome</keyword>
<dbReference type="InterPro" id="IPR003339">
    <property type="entry name" value="ABC/ECF_trnsptr_transmembrane"/>
</dbReference>
<dbReference type="CDD" id="cd16914">
    <property type="entry name" value="EcfT"/>
    <property type="match status" value="1"/>
</dbReference>
<evidence type="ECO:0000313" key="7">
    <source>
        <dbReference type="Proteomes" id="UP000616595"/>
    </source>
</evidence>
<feature type="transmembrane region" description="Helical" evidence="5">
    <location>
        <begin position="100"/>
        <end position="118"/>
    </location>
</feature>
<feature type="transmembrane region" description="Helical" evidence="5">
    <location>
        <begin position="36"/>
        <end position="54"/>
    </location>
</feature>
<dbReference type="Proteomes" id="UP000616595">
    <property type="component" value="Unassembled WGS sequence"/>
</dbReference>
<proteinExistence type="predicted"/>